<organism evidence="1 2">
    <name type="scientific">Abeliophyllum distichum</name>
    <dbReference type="NCBI Taxonomy" id="126358"/>
    <lineage>
        <taxon>Eukaryota</taxon>
        <taxon>Viridiplantae</taxon>
        <taxon>Streptophyta</taxon>
        <taxon>Embryophyta</taxon>
        <taxon>Tracheophyta</taxon>
        <taxon>Spermatophyta</taxon>
        <taxon>Magnoliopsida</taxon>
        <taxon>eudicotyledons</taxon>
        <taxon>Gunneridae</taxon>
        <taxon>Pentapetalae</taxon>
        <taxon>asterids</taxon>
        <taxon>lamiids</taxon>
        <taxon>Lamiales</taxon>
        <taxon>Oleaceae</taxon>
        <taxon>Forsythieae</taxon>
        <taxon>Abeliophyllum</taxon>
    </lineage>
</organism>
<dbReference type="AlphaFoldDB" id="A0ABD1RD08"/>
<comment type="caution">
    <text evidence="1">The sequence shown here is derived from an EMBL/GenBank/DDBJ whole genome shotgun (WGS) entry which is preliminary data.</text>
</comment>
<dbReference type="EMBL" id="JBFOLK010000009">
    <property type="protein sequence ID" value="KAL2486295.1"/>
    <property type="molecule type" value="Genomic_DNA"/>
</dbReference>
<keyword evidence="2" id="KW-1185">Reference proteome</keyword>
<sequence length="203" mass="23517">MGKSQHLEESKRQRCKLSRKAHTSYQILSNAIASPDVAKFSFSKEDASHILQPYSDALIITMLVSEFNIHRTLVDDGSSVNVLYLRTFKEWRLTNDILPPYQRRIITNFVIVDLPSNYNATLGRPELKVTASIYHYAMKFSTLHGVGIVRRCQTMARSCNITFLGLGVNMLHEERRRPYMRSDQNELKEELVEELRRLDPRSD</sequence>
<proteinExistence type="predicted"/>
<accession>A0ABD1RD08</accession>
<protein>
    <submittedName>
        <fullName evidence="1">Uncharacterized protein</fullName>
    </submittedName>
</protein>
<gene>
    <name evidence="1" type="ORF">Adt_31051</name>
</gene>
<dbReference type="PANTHER" id="PTHR33240:SF15">
    <property type="entry name" value="GAG-PRO-LIKE PROTEIN"/>
    <property type="match status" value="1"/>
</dbReference>
<evidence type="ECO:0000313" key="2">
    <source>
        <dbReference type="Proteomes" id="UP001604336"/>
    </source>
</evidence>
<evidence type="ECO:0000313" key="1">
    <source>
        <dbReference type="EMBL" id="KAL2486295.1"/>
    </source>
</evidence>
<dbReference type="Proteomes" id="UP001604336">
    <property type="component" value="Unassembled WGS sequence"/>
</dbReference>
<dbReference type="PANTHER" id="PTHR33240">
    <property type="entry name" value="OS08G0508500 PROTEIN"/>
    <property type="match status" value="1"/>
</dbReference>
<name>A0ABD1RD08_9LAMI</name>
<reference evidence="2" key="1">
    <citation type="submission" date="2024-07" db="EMBL/GenBank/DDBJ databases">
        <title>Two chromosome-level genome assemblies of Korean endemic species Abeliophyllum distichum and Forsythia ovata (Oleaceae).</title>
        <authorList>
            <person name="Jang H."/>
        </authorList>
    </citation>
    <scope>NUCLEOTIDE SEQUENCE [LARGE SCALE GENOMIC DNA]</scope>
</reference>